<proteinExistence type="predicted"/>
<keyword evidence="4" id="KW-1185">Reference proteome</keyword>
<gene>
    <name evidence="3" type="ORF">BSTOLATCC_MIC15590</name>
</gene>
<evidence type="ECO:0000256" key="1">
    <source>
        <dbReference type="SAM" id="Coils"/>
    </source>
</evidence>
<organism evidence="3 4">
    <name type="scientific">Blepharisma stoltei</name>
    <dbReference type="NCBI Taxonomy" id="1481888"/>
    <lineage>
        <taxon>Eukaryota</taxon>
        <taxon>Sar</taxon>
        <taxon>Alveolata</taxon>
        <taxon>Ciliophora</taxon>
        <taxon>Postciliodesmatophora</taxon>
        <taxon>Heterotrichea</taxon>
        <taxon>Heterotrichida</taxon>
        <taxon>Blepharismidae</taxon>
        <taxon>Blepharisma</taxon>
    </lineage>
</organism>
<dbReference type="AlphaFoldDB" id="A0AAU9J330"/>
<sequence>MNRRSPFLKTFDELSLRSINKTPTKSAEKSPSLPKMQSVAETHFTPRKETLSLYKENQRLKKENSSLSESLKLAQEEINYKEEFLSVINAVSEENYDIRKLLLYKAKLRKQERLIMLLQLALKSQKALNFEIESMMSKIYIMIKESERPDETLLSINTLIKIARKKQRNAECNSKSAYAQYINRVTVGSIKTETNEPNWSPVIKLDGNDIFKTEEKLTSLLEIISNPKHPELPEKLKEARSCLLKLGIQLPSKEIAEEHLNFQEITKKLMSKSIPTGKNYVKEVMGKIGSERKQFKSEIEFLTKDLKKYQEDLAHYEAIANTCNDKINENKMQLGTVLNQVCEPIESIVATYDNLNSGGAISQLLTILKTAIPQLKEALVFKKDFNNIKV</sequence>
<reference evidence="3" key="1">
    <citation type="submission" date="2021-09" db="EMBL/GenBank/DDBJ databases">
        <authorList>
            <consortium name="AG Swart"/>
            <person name="Singh M."/>
            <person name="Singh A."/>
            <person name="Seah K."/>
            <person name="Emmerich C."/>
        </authorList>
    </citation>
    <scope>NUCLEOTIDE SEQUENCE</scope>
    <source>
        <strain evidence="3">ATCC30299</strain>
    </source>
</reference>
<dbReference type="Proteomes" id="UP001162131">
    <property type="component" value="Unassembled WGS sequence"/>
</dbReference>
<comment type="caution">
    <text evidence="3">The sequence shown here is derived from an EMBL/GenBank/DDBJ whole genome shotgun (WGS) entry which is preliminary data.</text>
</comment>
<evidence type="ECO:0000256" key="2">
    <source>
        <dbReference type="SAM" id="MobiDB-lite"/>
    </source>
</evidence>
<protein>
    <submittedName>
        <fullName evidence="3">Uncharacterized protein</fullName>
    </submittedName>
</protein>
<feature type="coiled-coil region" evidence="1">
    <location>
        <begin position="292"/>
        <end position="326"/>
    </location>
</feature>
<keyword evidence="1" id="KW-0175">Coiled coil</keyword>
<dbReference type="EMBL" id="CAJZBQ010000015">
    <property type="protein sequence ID" value="CAG9316151.1"/>
    <property type="molecule type" value="Genomic_DNA"/>
</dbReference>
<evidence type="ECO:0000313" key="3">
    <source>
        <dbReference type="EMBL" id="CAG9316151.1"/>
    </source>
</evidence>
<accession>A0AAU9J330</accession>
<feature type="region of interest" description="Disordered" evidence="2">
    <location>
        <begin position="19"/>
        <end position="40"/>
    </location>
</feature>
<evidence type="ECO:0000313" key="4">
    <source>
        <dbReference type="Proteomes" id="UP001162131"/>
    </source>
</evidence>
<name>A0AAU9J330_9CILI</name>